<evidence type="ECO:0000259" key="9">
    <source>
        <dbReference type="Pfam" id="PF02781"/>
    </source>
</evidence>
<dbReference type="GO" id="GO:0006006">
    <property type="term" value="P:glucose metabolic process"/>
    <property type="evidence" value="ECO:0007669"/>
    <property type="project" value="UniProtKB-KW"/>
</dbReference>
<dbReference type="GO" id="GO:0005829">
    <property type="term" value="C:cytosol"/>
    <property type="evidence" value="ECO:0007669"/>
    <property type="project" value="TreeGrafter"/>
</dbReference>
<feature type="binding site" evidence="7">
    <location>
        <position position="240"/>
    </location>
    <ligand>
        <name>substrate</name>
    </ligand>
</feature>
<comment type="caution">
    <text evidence="10">The sequence shown here is derived from an EMBL/GenBank/DDBJ whole genome shotgun (WGS) entry which is preliminary data.</text>
</comment>
<dbReference type="GO" id="GO:0050661">
    <property type="term" value="F:NADP binding"/>
    <property type="evidence" value="ECO:0007669"/>
    <property type="project" value="UniProtKB-UniRule"/>
</dbReference>
<feature type="binding site" evidence="7">
    <location>
        <position position="51"/>
    </location>
    <ligand>
        <name>NADP(+)</name>
        <dbReference type="ChEBI" id="CHEBI:58349"/>
    </ligand>
</feature>
<name>A0A0P6W3H9_9BACI</name>
<feature type="domain" description="Glucose-6-phosphate dehydrogenase C-terminal" evidence="9">
    <location>
        <begin position="195"/>
        <end position="492"/>
    </location>
</feature>
<proteinExistence type="inferred from homology"/>
<feature type="binding site" evidence="7">
    <location>
        <position position="187"/>
    </location>
    <ligand>
        <name>substrate</name>
    </ligand>
</feature>
<dbReference type="EC" id="1.1.1.49" evidence="7"/>
<dbReference type="NCBIfam" id="NF009492">
    <property type="entry name" value="PRK12853.1-3"/>
    <property type="match status" value="1"/>
</dbReference>
<keyword evidence="5 7" id="KW-0560">Oxidoreductase</keyword>
<dbReference type="PROSITE" id="PS00069">
    <property type="entry name" value="G6P_DEHYDROGENASE"/>
    <property type="match status" value="1"/>
</dbReference>
<dbReference type="InterPro" id="IPR001282">
    <property type="entry name" value="G6P_DH"/>
</dbReference>
<evidence type="ECO:0000256" key="2">
    <source>
        <dbReference type="ARBA" id="ARBA00009975"/>
    </source>
</evidence>
<dbReference type="PANTHER" id="PTHR23429">
    <property type="entry name" value="GLUCOSE-6-PHOSPHATE 1-DEHYDROGENASE G6PD"/>
    <property type="match status" value="1"/>
</dbReference>
<dbReference type="Gene3D" id="3.30.360.10">
    <property type="entry name" value="Dihydrodipicolinate Reductase, domain 2"/>
    <property type="match status" value="1"/>
</dbReference>
<evidence type="ECO:0000256" key="6">
    <source>
        <dbReference type="ARBA" id="ARBA00023277"/>
    </source>
</evidence>
<dbReference type="eggNOG" id="COG0364">
    <property type="taxonomic scope" value="Bacteria"/>
</dbReference>
<dbReference type="Pfam" id="PF02781">
    <property type="entry name" value="G6PD_C"/>
    <property type="match status" value="1"/>
</dbReference>
<dbReference type="InterPro" id="IPR022674">
    <property type="entry name" value="G6P_DH_NAD-bd"/>
</dbReference>
<sequence>MTLNNSTTPTSLITIFGATGDLAKRKLYPSLYHLFRKGKISKRFAVVGVARREWSNEEFQEHVKTSVHKALGSDENIDEFVSHFYYQPNDVSNSDSYKALKNLSDELDETYELEGNRIFYLAMAPEFFGTITEQLKNQGLTDTKGFQRLVIEKPFGHDLPSAEKLNSQIRESFSEDQIYRIDHYLGKEMVQNIEVIRFSNAMFEPLWNNRYISNIQVTSSEELGVEDRGRYYEKSGALRDMVQNHLLQMVALLAMEPPIKLTTDEIRSEKVRVLRSLRPFQQEEVKDYFVRGQYGPGKTGNEELPGYREAENVDDQSNTETYVAGKLMIDNFRWAGVPFYIRTGKRMETKSTKIVIQFKDIPMNLYYNPDKPLAPNLLVIHIQPEEGITLHLNVKKSGQNIETTPVKLNFANNSVDGMNTPEAYEKLLFDCLRGDATNFTHWDEVKLSWAFVDKISEVWEHTRDGEFPNYEAGSMGPKAADNLLAKDGFSWWPIANLDVDQC</sequence>
<evidence type="ECO:0000313" key="11">
    <source>
        <dbReference type="Proteomes" id="UP000050398"/>
    </source>
</evidence>
<organism evidence="10 11">
    <name type="scientific">Rossellomorea vietnamensis</name>
    <dbReference type="NCBI Taxonomy" id="218284"/>
    <lineage>
        <taxon>Bacteria</taxon>
        <taxon>Bacillati</taxon>
        <taxon>Bacillota</taxon>
        <taxon>Bacilli</taxon>
        <taxon>Bacillales</taxon>
        <taxon>Bacillaceae</taxon>
        <taxon>Rossellomorea</taxon>
    </lineage>
</organism>
<dbReference type="PIRSF" id="PIRSF000110">
    <property type="entry name" value="G6PD"/>
    <property type="match status" value="1"/>
</dbReference>
<dbReference type="NCBIfam" id="TIGR00871">
    <property type="entry name" value="zwf"/>
    <property type="match status" value="1"/>
</dbReference>
<dbReference type="HAMAP" id="MF_00966">
    <property type="entry name" value="G6PD"/>
    <property type="match status" value="1"/>
</dbReference>
<feature type="active site" description="Proton acceptor" evidence="7">
    <location>
        <position position="245"/>
    </location>
</feature>
<evidence type="ECO:0000256" key="1">
    <source>
        <dbReference type="ARBA" id="ARBA00004937"/>
    </source>
</evidence>
<dbReference type="GO" id="GO:0004345">
    <property type="term" value="F:glucose-6-phosphate dehydrogenase activity"/>
    <property type="evidence" value="ECO:0007669"/>
    <property type="project" value="UniProtKB-UniRule"/>
</dbReference>
<protein>
    <recommendedName>
        <fullName evidence="7">Glucose-6-phosphate 1-dehydrogenase</fullName>
        <shortName evidence="7">G6PD</shortName>
        <ecNumber evidence="7">1.1.1.49</ecNumber>
    </recommendedName>
</protein>
<dbReference type="SUPFAM" id="SSF51735">
    <property type="entry name" value="NAD(P)-binding Rossmann-fold domains"/>
    <property type="match status" value="1"/>
</dbReference>
<evidence type="ECO:0000256" key="4">
    <source>
        <dbReference type="ARBA" id="ARBA00022857"/>
    </source>
</evidence>
<feature type="binding site" evidence="7">
    <location>
        <position position="153"/>
    </location>
    <ligand>
        <name>NADP(+)</name>
        <dbReference type="ChEBI" id="CHEBI:58349"/>
    </ligand>
</feature>
<dbReference type="GO" id="GO:0009051">
    <property type="term" value="P:pentose-phosphate shunt, oxidative branch"/>
    <property type="evidence" value="ECO:0007669"/>
    <property type="project" value="TreeGrafter"/>
</dbReference>
<gene>
    <name evidence="7" type="primary">zwf</name>
    <name evidence="10" type="ORF">AM506_09445</name>
</gene>
<comment type="function">
    <text evidence="7">Catalyzes the oxidation of glucose 6-phosphate to 6-phosphogluconolactone.</text>
</comment>
<evidence type="ECO:0000256" key="7">
    <source>
        <dbReference type="HAMAP-Rule" id="MF_00966"/>
    </source>
</evidence>
<evidence type="ECO:0000313" key="10">
    <source>
        <dbReference type="EMBL" id="KPL59683.1"/>
    </source>
</evidence>
<comment type="catalytic activity">
    <reaction evidence="7">
        <text>D-glucose 6-phosphate + NADP(+) = 6-phospho-D-glucono-1,5-lactone + NADPH + H(+)</text>
        <dbReference type="Rhea" id="RHEA:15841"/>
        <dbReference type="ChEBI" id="CHEBI:15378"/>
        <dbReference type="ChEBI" id="CHEBI:57783"/>
        <dbReference type="ChEBI" id="CHEBI:57955"/>
        <dbReference type="ChEBI" id="CHEBI:58349"/>
        <dbReference type="ChEBI" id="CHEBI:61548"/>
        <dbReference type="EC" id="1.1.1.49"/>
    </reaction>
</comment>
<dbReference type="Pfam" id="PF00479">
    <property type="entry name" value="G6PD_N"/>
    <property type="match status" value="1"/>
</dbReference>
<feature type="domain" description="Glucose-6-phosphate dehydrogenase NAD-binding" evidence="8">
    <location>
        <begin position="15"/>
        <end position="192"/>
    </location>
</feature>
<dbReference type="PATRIC" id="fig|218284.4.peg.3544"/>
<accession>A0A0P6W3H9</accession>
<dbReference type="Proteomes" id="UP000050398">
    <property type="component" value="Unassembled WGS sequence"/>
</dbReference>
<dbReference type="AlphaFoldDB" id="A0A0P6W3H9"/>
<evidence type="ECO:0000256" key="3">
    <source>
        <dbReference type="ARBA" id="ARBA00022526"/>
    </source>
</evidence>
<feature type="binding site" evidence="7">
    <location>
        <begin position="17"/>
        <end position="24"/>
    </location>
    <ligand>
        <name>NADP(+)</name>
        <dbReference type="ChEBI" id="CHEBI:58349"/>
    </ligand>
</feature>
<evidence type="ECO:0000259" key="8">
    <source>
        <dbReference type="Pfam" id="PF00479"/>
    </source>
</evidence>
<keyword evidence="6 7" id="KW-0119">Carbohydrate metabolism</keyword>
<dbReference type="SUPFAM" id="SSF55347">
    <property type="entry name" value="Glyceraldehyde-3-phosphate dehydrogenase-like, C-terminal domain"/>
    <property type="match status" value="1"/>
</dbReference>
<dbReference type="InterPro" id="IPR036291">
    <property type="entry name" value="NAD(P)-bd_dom_sf"/>
</dbReference>
<feature type="binding site" evidence="7">
    <location>
        <position position="183"/>
    </location>
    <ligand>
        <name>substrate</name>
    </ligand>
</feature>
<feature type="binding site" evidence="7">
    <location>
        <begin position="90"/>
        <end position="91"/>
    </location>
    <ligand>
        <name>NADP(+)</name>
        <dbReference type="ChEBI" id="CHEBI:58349"/>
    </ligand>
</feature>
<dbReference type="OrthoDB" id="9802739at2"/>
<comment type="pathway">
    <text evidence="1 7">Carbohydrate degradation; pentose phosphate pathway; D-ribulose 5-phosphate from D-glucose 6-phosphate (oxidative stage): step 1/3.</text>
</comment>
<keyword evidence="4 7" id="KW-0521">NADP</keyword>
<comment type="similarity">
    <text evidence="2 7">Belongs to the glucose-6-phosphate dehydrogenase family.</text>
</comment>
<dbReference type="InterPro" id="IPR022675">
    <property type="entry name" value="G6P_DH_C"/>
</dbReference>
<feature type="binding site" evidence="7">
    <location>
        <position position="221"/>
    </location>
    <ligand>
        <name>substrate</name>
    </ligand>
</feature>
<dbReference type="PRINTS" id="PR00079">
    <property type="entry name" value="G6PDHDRGNASE"/>
</dbReference>
<evidence type="ECO:0000256" key="5">
    <source>
        <dbReference type="ARBA" id="ARBA00023002"/>
    </source>
</evidence>
<dbReference type="InterPro" id="IPR019796">
    <property type="entry name" value="G6P_DH_AS"/>
</dbReference>
<reference evidence="10 11" key="1">
    <citation type="submission" date="2015-08" db="EMBL/GenBank/DDBJ databases">
        <title>Draft Genome Sequence of Bacillus vietnamensis UCD-SED5.</title>
        <authorList>
            <person name="Lee R.D."/>
            <person name="Jospin G."/>
            <person name="Lang J.M."/>
            <person name="Coil D.A."/>
            <person name="Eisen J.A."/>
        </authorList>
    </citation>
    <scope>NUCLEOTIDE SEQUENCE [LARGE SCALE GENOMIC DNA]</scope>
    <source>
        <strain evidence="10 11">UCD-SED5</strain>
    </source>
</reference>
<keyword evidence="3 7" id="KW-0313">Glucose metabolism</keyword>
<dbReference type="UniPathway" id="UPA00115">
    <property type="reaction ID" value="UER00408"/>
</dbReference>
<feature type="binding site" evidence="7">
    <location>
        <position position="345"/>
    </location>
    <ligand>
        <name>substrate</name>
    </ligand>
</feature>
<dbReference type="PANTHER" id="PTHR23429:SF0">
    <property type="entry name" value="GLUCOSE-6-PHOSPHATE 1-DEHYDROGENASE"/>
    <property type="match status" value="1"/>
</dbReference>
<feature type="binding site" evidence="7">
    <location>
        <position position="350"/>
    </location>
    <ligand>
        <name>substrate</name>
    </ligand>
</feature>
<dbReference type="EMBL" id="LIXZ01000006">
    <property type="protein sequence ID" value="KPL59683.1"/>
    <property type="molecule type" value="Genomic_DNA"/>
</dbReference>
<dbReference type="Gene3D" id="3.40.50.720">
    <property type="entry name" value="NAD(P)-binding Rossmann-like Domain"/>
    <property type="match status" value="1"/>
</dbReference>